<evidence type="ECO:0000256" key="1">
    <source>
        <dbReference type="ARBA" id="ARBA00010641"/>
    </source>
</evidence>
<comment type="similarity">
    <text evidence="1">Belongs to the sigma-70 factor family. ECF subfamily.</text>
</comment>
<evidence type="ECO:0000259" key="6">
    <source>
        <dbReference type="Pfam" id="PF08281"/>
    </source>
</evidence>
<dbReference type="Gene3D" id="1.10.10.10">
    <property type="entry name" value="Winged helix-like DNA-binding domain superfamily/Winged helix DNA-binding domain"/>
    <property type="match status" value="1"/>
</dbReference>
<reference evidence="7" key="2">
    <citation type="journal article" date="2021" name="PeerJ">
        <title>Extensive microbial diversity within the chicken gut microbiome revealed by metagenomics and culture.</title>
        <authorList>
            <person name="Gilroy R."/>
            <person name="Ravi A."/>
            <person name="Getino M."/>
            <person name="Pursley I."/>
            <person name="Horton D.L."/>
            <person name="Alikhan N.F."/>
            <person name="Baker D."/>
            <person name="Gharbi K."/>
            <person name="Hall N."/>
            <person name="Watson M."/>
            <person name="Adriaenssens E.M."/>
            <person name="Foster-Nyarko E."/>
            <person name="Jarju S."/>
            <person name="Secka A."/>
            <person name="Antonio M."/>
            <person name="Oren A."/>
            <person name="Chaudhuri R.R."/>
            <person name="La Ragione R."/>
            <person name="Hildebrand F."/>
            <person name="Pallen M.J."/>
        </authorList>
    </citation>
    <scope>NUCLEOTIDE SEQUENCE</scope>
    <source>
        <strain evidence="7">ChiBcec15-4380</strain>
    </source>
</reference>
<feature type="domain" description="RNA polymerase sigma factor 70 region 4 type 2" evidence="6">
    <location>
        <begin position="120"/>
        <end position="172"/>
    </location>
</feature>
<dbReference type="InterPro" id="IPR014284">
    <property type="entry name" value="RNA_pol_sigma-70_dom"/>
</dbReference>
<evidence type="ECO:0000256" key="2">
    <source>
        <dbReference type="ARBA" id="ARBA00023015"/>
    </source>
</evidence>
<dbReference type="NCBIfam" id="TIGR02937">
    <property type="entry name" value="sigma70-ECF"/>
    <property type="match status" value="1"/>
</dbReference>
<dbReference type="InterPro" id="IPR007627">
    <property type="entry name" value="RNA_pol_sigma70_r2"/>
</dbReference>
<dbReference type="Pfam" id="PF08281">
    <property type="entry name" value="Sigma70_r4_2"/>
    <property type="match status" value="1"/>
</dbReference>
<dbReference type="GO" id="GO:0016987">
    <property type="term" value="F:sigma factor activity"/>
    <property type="evidence" value="ECO:0007669"/>
    <property type="project" value="UniProtKB-KW"/>
</dbReference>
<proteinExistence type="inferred from homology"/>
<name>A0A9D1IXK9_9FIRM</name>
<dbReference type="PANTHER" id="PTHR43133">
    <property type="entry name" value="RNA POLYMERASE ECF-TYPE SIGMA FACTO"/>
    <property type="match status" value="1"/>
</dbReference>
<dbReference type="Proteomes" id="UP000824239">
    <property type="component" value="Unassembled WGS sequence"/>
</dbReference>
<evidence type="ECO:0000256" key="3">
    <source>
        <dbReference type="ARBA" id="ARBA00023082"/>
    </source>
</evidence>
<dbReference type="AlphaFoldDB" id="A0A9D1IXK9"/>
<dbReference type="InterPro" id="IPR013249">
    <property type="entry name" value="RNA_pol_sigma70_r4_t2"/>
</dbReference>
<feature type="domain" description="RNA polymerase sigma-70 region 2" evidence="5">
    <location>
        <begin position="27"/>
        <end position="85"/>
    </location>
</feature>
<gene>
    <name evidence="7" type="ORF">IAA53_08275</name>
</gene>
<dbReference type="InterPro" id="IPR039425">
    <property type="entry name" value="RNA_pol_sigma-70-like"/>
</dbReference>
<dbReference type="GO" id="GO:0003677">
    <property type="term" value="F:DNA binding"/>
    <property type="evidence" value="ECO:0007669"/>
    <property type="project" value="InterPro"/>
</dbReference>
<sequence length="183" mass="20873">MEDETIVALYWARDEAAIPATAKKYGTYCAAIAGNILESPQDAEECVSDTYLHAWNAMPPSRPQVLKAFLGKITRNLSLNRVRHHHALKRGGAAAVEELGEIVTSSDPVGEAMQRRELLRAIDAFLEGLPKRQRQLFVCRYWYFDSVTDLAARFQMTENHVSVTLRRIRKKLRRNLTERGFEL</sequence>
<dbReference type="PANTHER" id="PTHR43133:SF51">
    <property type="entry name" value="RNA POLYMERASE SIGMA FACTOR"/>
    <property type="match status" value="1"/>
</dbReference>
<evidence type="ECO:0000259" key="5">
    <source>
        <dbReference type="Pfam" id="PF04542"/>
    </source>
</evidence>
<keyword evidence="4" id="KW-0804">Transcription</keyword>
<dbReference type="Pfam" id="PF04542">
    <property type="entry name" value="Sigma70_r2"/>
    <property type="match status" value="1"/>
</dbReference>
<reference evidence="7" key="1">
    <citation type="submission" date="2020-10" db="EMBL/GenBank/DDBJ databases">
        <authorList>
            <person name="Gilroy R."/>
        </authorList>
    </citation>
    <scope>NUCLEOTIDE SEQUENCE</scope>
    <source>
        <strain evidence="7">ChiBcec15-4380</strain>
    </source>
</reference>
<dbReference type="InterPro" id="IPR013325">
    <property type="entry name" value="RNA_pol_sigma_r2"/>
</dbReference>
<keyword evidence="3" id="KW-0731">Sigma factor</keyword>
<dbReference type="InterPro" id="IPR036388">
    <property type="entry name" value="WH-like_DNA-bd_sf"/>
</dbReference>
<evidence type="ECO:0000256" key="4">
    <source>
        <dbReference type="ARBA" id="ARBA00023163"/>
    </source>
</evidence>
<accession>A0A9D1IXK9</accession>
<keyword evidence="2" id="KW-0805">Transcription regulation</keyword>
<dbReference type="Gene3D" id="1.10.1740.10">
    <property type="match status" value="1"/>
</dbReference>
<dbReference type="GO" id="GO:0006352">
    <property type="term" value="P:DNA-templated transcription initiation"/>
    <property type="evidence" value="ECO:0007669"/>
    <property type="project" value="InterPro"/>
</dbReference>
<comment type="caution">
    <text evidence="7">The sequence shown here is derived from an EMBL/GenBank/DDBJ whole genome shotgun (WGS) entry which is preliminary data.</text>
</comment>
<protein>
    <submittedName>
        <fullName evidence="7">Sigma-70 family RNA polymerase sigma factor</fullName>
    </submittedName>
</protein>
<dbReference type="InterPro" id="IPR013324">
    <property type="entry name" value="RNA_pol_sigma_r3/r4-like"/>
</dbReference>
<dbReference type="SUPFAM" id="SSF88659">
    <property type="entry name" value="Sigma3 and sigma4 domains of RNA polymerase sigma factors"/>
    <property type="match status" value="1"/>
</dbReference>
<evidence type="ECO:0000313" key="7">
    <source>
        <dbReference type="EMBL" id="HIR51262.1"/>
    </source>
</evidence>
<organism evidence="7 8">
    <name type="scientific">Candidatus Avoscillospira avicola</name>
    <dbReference type="NCBI Taxonomy" id="2840706"/>
    <lineage>
        <taxon>Bacteria</taxon>
        <taxon>Bacillati</taxon>
        <taxon>Bacillota</taxon>
        <taxon>Clostridia</taxon>
        <taxon>Eubacteriales</taxon>
        <taxon>Oscillospiraceae</taxon>
        <taxon>Oscillospiraceae incertae sedis</taxon>
        <taxon>Candidatus Avoscillospira</taxon>
    </lineage>
</organism>
<dbReference type="EMBL" id="DVHE01000062">
    <property type="protein sequence ID" value="HIR51262.1"/>
    <property type="molecule type" value="Genomic_DNA"/>
</dbReference>
<evidence type="ECO:0000313" key="8">
    <source>
        <dbReference type="Proteomes" id="UP000824239"/>
    </source>
</evidence>
<dbReference type="SUPFAM" id="SSF88946">
    <property type="entry name" value="Sigma2 domain of RNA polymerase sigma factors"/>
    <property type="match status" value="1"/>
</dbReference>